<dbReference type="EMBL" id="GBXM01042178">
    <property type="protein sequence ID" value="JAH66399.1"/>
    <property type="molecule type" value="Transcribed_RNA"/>
</dbReference>
<dbReference type="AlphaFoldDB" id="A0A0E9UKM8"/>
<organism evidence="1">
    <name type="scientific">Anguilla anguilla</name>
    <name type="common">European freshwater eel</name>
    <name type="synonym">Muraena anguilla</name>
    <dbReference type="NCBI Taxonomy" id="7936"/>
    <lineage>
        <taxon>Eukaryota</taxon>
        <taxon>Metazoa</taxon>
        <taxon>Chordata</taxon>
        <taxon>Craniata</taxon>
        <taxon>Vertebrata</taxon>
        <taxon>Euteleostomi</taxon>
        <taxon>Actinopterygii</taxon>
        <taxon>Neopterygii</taxon>
        <taxon>Teleostei</taxon>
        <taxon>Anguilliformes</taxon>
        <taxon>Anguillidae</taxon>
        <taxon>Anguilla</taxon>
    </lineage>
</organism>
<reference evidence="1" key="1">
    <citation type="submission" date="2014-11" db="EMBL/GenBank/DDBJ databases">
        <authorList>
            <person name="Amaro Gonzalez C."/>
        </authorList>
    </citation>
    <scope>NUCLEOTIDE SEQUENCE</scope>
</reference>
<protein>
    <submittedName>
        <fullName evidence="1">Uncharacterized protein</fullName>
    </submittedName>
</protein>
<accession>A0A0E9UKM8</accession>
<reference evidence="1" key="2">
    <citation type="journal article" date="2015" name="Fish Shellfish Immunol.">
        <title>Early steps in the European eel (Anguilla anguilla)-Vibrio vulnificus interaction in the gills: Role of the RtxA13 toxin.</title>
        <authorList>
            <person name="Callol A."/>
            <person name="Pajuelo D."/>
            <person name="Ebbesson L."/>
            <person name="Teles M."/>
            <person name="MacKenzie S."/>
            <person name="Amaro C."/>
        </authorList>
    </citation>
    <scope>NUCLEOTIDE SEQUENCE</scope>
</reference>
<name>A0A0E9UKM8_ANGAN</name>
<evidence type="ECO:0000313" key="1">
    <source>
        <dbReference type="EMBL" id="JAH66399.1"/>
    </source>
</evidence>
<sequence length="17" mass="1758">MELLLALAVLLGALSCK</sequence>
<proteinExistence type="predicted"/>